<dbReference type="Proteomes" id="UP001278766">
    <property type="component" value="Unassembled WGS sequence"/>
</dbReference>
<comment type="caution">
    <text evidence="2">The sequence shown here is derived from an EMBL/GenBank/DDBJ whole genome shotgun (WGS) entry which is preliminary data.</text>
</comment>
<evidence type="ECO:0000313" key="2">
    <source>
        <dbReference type="EMBL" id="KAK3297924.1"/>
    </source>
</evidence>
<feature type="domain" description="Senescence" evidence="1">
    <location>
        <begin position="58"/>
        <end position="110"/>
    </location>
</feature>
<dbReference type="Pfam" id="PF06911">
    <property type="entry name" value="Senescence"/>
    <property type="match status" value="1"/>
</dbReference>
<proteinExistence type="predicted"/>
<dbReference type="AlphaFoldDB" id="A0AAE0HJW0"/>
<name>A0AAE0HJW0_9PEZI</name>
<sequence length="177" mass="18839">MFEGSVTDRGQLRVALNARTGPDPVEITLPAAGGQNINVAPISADLHEADLHPAYKSSFLVSNASATSRHIITGSGMLSKLLQNQADNFTKNVQPSAKPMPFKPATVLRVTVKFECSLNPVGIRVEAKVNLHALTKTVGPNIQVAQRGRIRDLGSVVPFRSSVSISMPPASKSELFG</sequence>
<protein>
    <recommendedName>
        <fullName evidence="1">Senescence domain-containing protein</fullName>
    </recommendedName>
</protein>
<dbReference type="GeneID" id="87839221"/>
<reference evidence="2" key="2">
    <citation type="submission" date="2023-06" db="EMBL/GenBank/DDBJ databases">
        <authorList>
            <consortium name="Lawrence Berkeley National Laboratory"/>
            <person name="Haridas S."/>
            <person name="Hensen N."/>
            <person name="Bonometti L."/>
            <person name="Westerberg I."/>
            <person name="Brannstrom I.O."/>
            <person name="Guillou S."/>
            <person name="Cros-Aarteil S."/>
            <person name="Calhoun S."/>
            <person name="Kuo A."/>
            <person name="Mondo S."/>
            <person name="Pangilinan J."/>
            <person name="Riley R."/>
            <person name="Labutti K."/>
            <person name="Andreopoulos B."/>
            <person name="Lipzen A."/>
            <person name="Chen C."/>
            <person name="Yanf M."/>
            <person name="Daum C."/>
            <person name="Ng V."/>
            <person name="Clum A."/>
            <person name="Steindorff A."/>
            <person name="Ohm R."/>
            <person name="Martin F."/>
            <person name="Silar P."/>
            <person name="Natvig D."/>
            <person name="Lalanne C."/>
            <person name="Gautier V."/>
            <person name="Ament-Velasquez S.L."/>
            <person name="Kruys A."/>
            <person name="Hutchinson M.I."/>
            <person name="Powell A.J."/>
            <person name="Barry K."/>
            <person name="Miller A.N."/>
            <person name="Grigoriev I.V."/>
            <person name="Debuchy R."/>
            <person name="Gladieux P."/>
            <person name="Thoren M.H."/>
            <person name="Johannesson H."/>
        </authorList>
    </citation>
    <scope>NUCLEOTIDE SEQUENCE</scope>
    <source>
        <strain evidence="2">CBS 168.71</strain>
    </source>
</reference>
<dbReference type="InterPro" id="IPR009686">
    <property type="entry name" value="Senescence/spartin_C"/>
</dbReference>
<evidence type="ECO:0000313" key="3">
    <source>
        <dbReference type="Proteomes" id="UP001278766"/>
    </source>
</evidence>
<dbReference type="EMBL" id="JAUEPN010000003">
    <property type="protein sequence ID" value="KAK3297924.1"/>
    <property type="molecule type" value="Genomic_DNA"/>
</dbReference>
<keyword evidence="3" id="KW-1185">Reference proteome</keyword>
<organism evidence="2 3">
    <name type="scientific">Chaetomium fimeti</name>
    <dbReference type="NCBI Taxonomy" id="1854472"/>
    <lineage>
        <taxon>Eukaryota</taxon>
        <taxon>Fungi</taxon>
        <taxon>Dikarya</taxon>
        <taxon>Ascomycota</taxon>
        <taxon>Pezizomycotina</taxon>
        <taxon>Sordariomycetes</taxon>
        <taxon>Sordariomycetidae</taxon>
        <taxon>Sordariales</taxon>
        <taxon>Chaetomiaceae</taxon>
        <taxon>Chaetomium</taxon>
    </lineage>
</organism>
<reference evidence="2" key="1">
    <citation type="journal article" date="2023" name="Mol. Phylogenet. Evol.">
        <title>Genome-scale phylogeny and comparative genomics of the fungal order Sordariales.</title>
        <authorList>
            <person name="Hensen N."/>
            <person name="Bonometti L."/>
            <person name="Westerberg I."/>
            <person name="Brannstrom I.O."/>
            <person name="Guillou S."/>
            <person name="Cros-Aarteil S."/>
            <person name="Calhoun S."/>
            <person name="Haridas S."/>
            <person name="Kuo A."/>
            <person name="Mondo S."/>
            <person name="Pangilinan J."/>
            <person name="Riley R."/>
            <person name="LaButti K."/>
            <person name="Andreopoulos B."/>
            <person name="Lipzen A."/>
            <person name="Chen C."/>
            <person name="Yan M."/>
            <person name="Daum C."/>
            <person name="Ng V."/>
            <person name="Clum A."/>
            <person name="Steindorff A."/>
            <person name="Ohm R.A."/>
            <person name="Martin F."/>
            <person name="Silar P."/>
            <person name="Natvig D.O."/>
            <person name="Lalanne C."/>
            <person name="Gautier V."/>
            <person name="Ament-Velasquez S.L."/>
            <person name="Kruys A."/>
            <person name="Hutchinson M.I."/>
            <person name="Powell A.J."/>
            <person name="Barry K."/>
            <person name="Miller A.N."/>
            <person name="Grigoriev I.V."/>
            <person name="Debuchy R."/>
            <person name="Gladieux P."/>
            <person name="Hiltunen Thoren M."/>
            <person name="Johannesson H."/>
        </authorList>
    </citation>
    <scope>NUCLEOTIDE SEQUENCE</scope>
    <source>
        <strain evidence="2">CBS 168.71</strain>
    </source>
</reference>
<dbReference type="RefSeq" id="XP_062661438.1">
    <property type="nucleotide sequence ID" value="XM_062802273.1"/>
</dbReference>
<gene>
    <name evidence="2" type="ORF">B0H64DRAFT_373201</name>
</gene>
<accession>A0AAE0HJW0</accession>
<evidence type="ECO:0000259" key="1">
    <source>
        <dbReference type="Pfam" id="PF06911"/>
    </source>
</evidence>